<gene>
    <name evidence="2" type="ORF">EYF80_033414</name>
</gene>
<name>A0A4Z2GRU4_9TELE</name>
<dbReference type="Proteomes" id="UP000314294">
    <property type="component" value="Unassembled WGS sequence"/>
</dbReference>
<evidence type="ECO:0000313" key="3">
    <source>
        <dbReference type="Proteomes" id="UP000314294"/>
    </source>
</evidence>
<accession>A0A4Z2GRU4</accession>
<feature type="compositionally biased region" description="Acidic residues" evidence="1">
    <location>
        <begin position="22"/>
        <end position="31"/>
    </location>
</feature>
<keyword evidence="3" id="KW-1185">Reference proteome</keyword>
<dbReference type="AlphaFoldDB" id="A0A4Z2GRU4"/>
<sequence>MSNCFSLTSAEPFFNLLTARGEEEEEEEEREMEERKEESLRDKNESISEFFCKVREGVRRSEKQRLVDDEASFFFFPFLLLSSQPGVVRSEGGPRCQSFLAGGRYPAGWRVRRTEIPTAVHSRLRWKDGGRGKWEESGT</sequence>
<proteinExistence type="predicted"/>
<feature type="compositionally biased region" description="Basic and acidic residues" evidence="1">
    <location>
        <begin position="32"/>
        <end position="43"/>
    </location>
</feature>
<reference evidence="2 3" key="1">
    <citation type="submission" date="2019-03" db="EMBL/GenBank/DDBJ databases">
        <title>First draft genome of Liparis tanakae, snailfish: a comprehensive survey of snailfish specific genes.</title>
        <authorList>
            <person name="Kim W."/>
            <person name="Song I."/>
            <person name="Jeong J.-H."/>
            <person name="Kim D."/>
            <person name="Kim S."/>
            <person name="Ryu S."/>
            <person name="Song J.Y."/>
            <person name="Lee S.K."/>
        </authorList>
    </citation>
    <scope>NUCLEOTIDE SEQUENCE [LARGE SCALE GENOMIC DNA]</scope>
    <source>
        <tissue evidence="2">Muscle</tissue>
    </source>
</reference>
<evidence type="ECO:0000256" key="1">
    <source>
        <dbReference type="SAM" id="MobiDB-lite"/>
    </source>
</evidence>
<organism evidence="2 3">
    <name type="scientific">Liparis tanakae</name>
    <name type="common">Tanaka's snailfish</name>
    <dbReference type="NCBI Taxonomy" id="230148"/>
    <lineage>
        <taxon>Eukaryota</taxon>
        <taxon>Metazoa</taxon>
        <taxon>Chordata</taxon>
        <taxon>Craniata</taxon>
        <taxon>Vertebrata</taxon>
        <taxon>Euteleostomi</taxon>
        <taxon>Actinopterygii</taxon>
        <taxon>Neopterygii</taxon>
        <taxon>Teleostei</taxon>
        <taxon>Neoteleostei</taxon>
        <taxon>Acanthomorphata</taxon>
        <taxon>Eupercaria</taxon>
        <taxon>Perciformes</taxon>
        <taxon>Cottioidei</taxon>
        <taxon>Cottales</taxon>
        <taxon>Liparidae</taxon>
        <taxon>Liparis</taxon>
    </lineage>
</organism>
<comment type="caution">
    <text evidence="2">The sequence shown here is derived from an EMBL/GenBank/DDBJ whole genome shotgun (WGS) entry which is preliminary data.</text>
</comment>
<dbReference type="EMBL" id="SRLO01000430">
    <property type="protein sequence ID" value="TNN56378.1"/>
    <property type="molecule type" value="Genomic_DNA"/>
</dbReference>
<feature type="region of interest" description="Disordered" evidence="1">
    <location>
        <begin position="18"/>
        <end position="43"/>
    </location>
</feature>
<protein>
    <submittedName>
        <fullName evidence="2">Uncharacterized protein</fullName>
    </submittedName>
</protein>
<evidence type="ECO:0000313" key="2">
    <source>
        <dbReference type="EMBL" id="TNN56378.1"/>
    </source>
</evidence>